<sequence length="219" mass="22555">MTVSRIASIAAVAAAFAFAGPAAASIEIFNSPGSVQPSENVLVDGGLTGQTVFGHTNKSNTSVSFLSLANGVTLQGFGNGQARVQALTGSLDALRFFRTDGAGFGEVEFDLHKAARDTDTVNVTFFGDFGTETRTFDLGNGNNWFSARTSGGDLITAVSFDTSGSGVDDIRQVRLGALAGVTPPPPAVPEPATWAMMLGGFGLLGAAARRRTRVTAMTS</sequence>
<dbReference type="RefSeq" id="WP_046348081.1">
    <property type="nucleotide sequence ID" value="NZ_BBWU01000028.1"/>
</dbReference>
<dbReference type="InterPro" id="IPR013424">
    <property type="entry name" value="Ice-binding_C"/>
</dbReference>
<reference evidence="3 4" key="1">
    <citation type="submission" date="2015-04" db="EMBL/GenBank/DDBJ databases">
        <title>Whole genome shotgun sequence of Sphingomonas changbaiensis NBRC 104936.</title>
        <authorList>
            <person name="Katano-Makiyama Y."/>
            <person name="Hosoyama A."/>
            <person name="Hashimoto M."/>
            <person name="Noguchi M."/>
            <person name="Tsuchikane K."/>
            <person name="Ohji S."/>
            <person name="Yamazoe A."/>
            <person name="Ichikawa N."/>
            <person name="Kimura A."/>
            <person name="Fujita N."/>
        </authorList>
    </citation>
    <scope>NUCLEOTIDE SEQUENCE [LARGE SCALE GENOMIC DNA]</scope>
    <source>
        <strain evidence="3 4">NBRC 104936</strain>
    </source>
</reference>
<dbReference type="Proteomes" id="UP000033202">
    <property type="component" value="Unassembled WGS sequence"/>
</dbReference>
<feature type="domain" description="Ice-binding protein C-terminal" evidence="2">
    <location>
        <begin position="187"/>
        <end position="211"/>
    </location>
</feature>
<dbReference type="AlphaFoldDB" id="A0A0E9MQ64"/>
<feature type="chain" id="PRO_5002429292" description="Ice-binding protein C-terminal domain-containing protein" evidence="1">
    <location>
        <begin position="25"/>
        <end position="219"/>
    </location>
</feature>
<dbReference type="EMBL" id="BBWU01000028">
    <property type="protein sequence ID" value="GAO39275.1"/>
    <property type="molecule type" value="Genomic_DNA"/>
</dbReference>
<evidence type="ECO:0000259" key="2">
    <source>
        <dbReference type="Pfam" id="PF07589"/>
    </source>
</evidence>
<dbReference type="NCBIfam" id="TIGR02595">
    <property type="entry name" value="PEP_CTERM"/>
    <property type="match status" value="1"/>
</dbReference>
<organism evidence="3 4">
    <name type="scientific">Sphingomonas changbaiensis NBRC 104936</name>
    <dbReference type="NCBI Taxonomy" id="1219043"/>
    <lineage>
        <taxon>Bacteria</taxon>
        <taxon>Pseudomonadati</taxon>
        <taxon>Pseudomonadota</taxon>
        <taxon>Alphaproteobacteria</taxon>
        <taxon>Sphingomonadales</taxon>
        <taxon>Sphingomonadaceae</taxon>
        <taxon>Sphingomonas</taxon>
    </lineage>
</organism>
<proteinExistence type="predicted"/>
<evidence type="ECO:0000256" key="1">
    <source>
        <dbReference type="SAM" id="SignalP"/>
    </source>
</evidence>
<gene>
    <name evidence="3" type="ORF">SCH01S_28_01360</name>
</gene>
<feature type="signal peptide" evidence="1">
    <location>
        <begin position="1"/>
        <end position="24"/>
    </location>
</feature>
<dbReference type="NCBIfam" id="NF035944">
    <property type="entry name" value="PEPxxWA-CTERM"/>
    <property type="match status" value="1"/>
</dbReference>
<evidence type="ECO:0000313" key="4">
    <source>
        <dbReference type="Proteomes" id="UP000033202"/>
    </source>
</evidence>
<dbReference type="STRING" id="1219043.SCH01S_28_01360"/>
<keyword evidence="1" id="KW-0732">Signal</keyword>
<accession>A0A0E9MQ64</accession>
<protein>
    <recommendedName>
        <fullName evidence="2">Ice-binding protein C-terminal domain-containing protein</fullName>
    </recommendedName>
</protein>
<comment type="caution">
    <text evidence="3">The sequence shown here is derived from an EMBL/GenBank/DDBJ whole genome shotgun (WGS) entry which is preliminary data.</text>
</comment>
<keyword evidence="4" id="KW-1185">Reference proteome</keyword>
<dbReference type="Pfam" id="PF07589">
    <property type="entry name" value="PEP-CTERM"/>
    <property type="match status" value="1"/>
</dbReference>
<evidence type="ECO:0000313" key="3">
    <source>
        <dbReference type="EMBL" id="GAO39275.1"/>
    </source>
</evidence>
<name>A0A0E9MQ64_9SPHN</name>